<feature type="region of interest" description="Disordered" evidence="1">
    <location>
        <begin position="1"/>
        <end position="23"/>
    </location>
</feature>
<sequence>MSILPKCNDPKNTGTRGPGRFSSLGIWETKTARPASALADNLPADNADNRFHGAFYGAGTVFGQVPRKRLYSIQ</sequence>
<keyword evidence="3" id="KW-1185">Reference proteome</keyword>
<dbReference type="RefSeq" id="WP_143533921.1">
    <property type="nucleotide sequence ID" value="NZ_CP104143.1"/>
</dbReference>
<gene>
    <name evidence="2" type="ORF">N2599_04410</name>
</gene>
<evidence type="ECO:0000313" key="2">
    <source>
        <dbReference type="EMBL" id="UWU15261.1"/>
    </source>
</evidence>
<protein>
    <submittedName>
        <fullName evidence="2">Uncharacterized protein</fullName>
    </submittedName>
</protein>
<reference evidence="2" key="1">
    <citation type="submission" date="2022-09" db="EMBL/GenBank/DDBJ databases">
        <title>Australian commercial rhizobial inoculants.</title>
        <authorList>
            <person name="Kohlmeier M.G."/>
            <person name="O'Hara G.W."/>
            <person name="Colombi E."/>
            <person name="Ramsay J.P."/>
            <person name="Terpolilli J."/>
        </authorList>
    </citation>
    <scope>NUCLEOTIDE SEQUENCE</scope>
    <source>
        <strain evidence="2">WSM1592</strain>
    </source>
</reference>
<name>A0ABY5XMD0_RHISU</name>
<dbReference type="Proteomes" id="UP001060123">
    <property type="component" value="Chromosome"/>
</dbReference>
<evidence type="ECO:0000256" key="1">
    <source>
        <dbReference type="SAM" id="MobiDB-lite"/>
    </source>
</evidence>
<dbReference type="EMBL" id="CP104143">
    <property type="protein sequence ID" value="UWU15261.1"/>
    <property type="molecule type" value="Genomic_DNA"/>
</dbReference>
<accession>A0ABY5XMD0</accession>
<evidence type="ECO:0000313" key="3">
    <source>
        <dbReference type="Proteomes" id="UP001060123"/>
    </source>
</evidence>
<organism evidence="2 3">
    <name type="scientific">Rhizobium sullae</name>
    <name type="common">Rhizobium hedysari</name>
    <dbReference type="NCBI Taxonomy" id="50338"/>
    <lineage>
        <taxon>Bacteria</taxon>
        <taxon>Pseudomonadati</taxon>
        <taxon>Pseudomonadota</taxon>
        <taxon>Alphaproteobacteria</taxon>
        <taxon>Hyphomicrobiales</taxon>
        <taxon>Rhizobiaceae</taxon>
        <taxon>Rhizobium/Agrobacterium group</taxon>
        <taxon>Rhizobium</taxon>
    </lineage>
</organism>
<proteinExistence type="predicted"/>